<keyword evidence="2" id="KW-1185">Reference proteome</keyword>
<organism evidence="1 2">
    <name type="scientific">Lactobacillus colini</name>
    <dbReference type="NCBI Taxonomy" id="1819254"/>
    <lineage>
        <taxon>Bacteria</taxon>
        <taxon>Bacillati</taxon>
        <taxon>Bacillota</taxon>
        <taxon>Bacilli</taxon>
        <taxon>Lactobacillales</taxon>
        <taxon>Lactobacillaceae</taxon>
        <taxon>Lactobacillus</taxon>
    </lineage>
</organism>
<proteinExistence type="predicted"/>
<sequence length="233" mass="26371">MYDYRTDIINLMRSTQDNDLSLKQSMVALKLIVKMFDNSVIEDKELLKQDKQTKKKLERLLANKPKTKVKFIKDSKTVNNKNTGKKRKKSSQDNTLYVPQIDFNLNKKLVGVVCAQEGVSQDAYKVIVAHNGKVKLLTNEDQQTIPQAVKGLDIVVAFKQDTSRGILDILDSLHAKRAFQYALADSNIQLDIEKALYRSDNQLGVLDSNDLKYPSANLKSLLLASQTQIKDNN</sequence>
<evidence type="ECO:0000313" key="1">
    <source>
        <dbReference type="EMBL" id="MBP2057952.1"/>
    </source>
</evidence>
<dbReference type="EMBL" id="JAGGLU010000005">
    <property type="protein sequence ID" value="MBP2057952.1"/>
    <property type="molecule type" value="Genomic_DNA"/>
</dbReference>
<name>A0ABS4ME40_9LACO</name>
<reference evidence="1 2" key="1">
    <citation type="submission" date="2021-03" db="EMBL/GenBank/DDBJ databases">
        <title>Genomic Encyclopedia of Type Strains, Phase IV (KMG-IV): sequencing the most valuable type-strain genomes for metagenomic binning, comparative biology and taxonomic classification.</title>
        <authorList>
            <person name="Goeker M."/>
        </authorList>
    </citation>
    <scope>NUCLEOTIDE SEQUENCE [LARGE SCALE GENOMIC DNA]</scope>
    <source>
        <strain evidence="1 2">DSM 101872</strain>
    </source>
</reference>
<dbReference type="RefSeq" id="WP_209686693.1">
    <property type="nucleotide sequence ID" value="NZ_JAGGLU010000005.1"/>
</dbReference>
<comment type="caution">
    <text evidence="1">The sequence shown here is derived from an EMBL/GenBank/DDBJ whole genome shotgun (WGS) entry which is preliminary data.</text>
</comment>
<evidence type="ECO:0000313" key="2">
    <source>
        <dbReference type="Proteomes" id="UP001519292"/>
    </source>
</evidence>
<protein>
    <submittedName>
        <fullName evidence="1">Uncharacterized protein</fullName>
    </submittedName>
</protein>
<dbReference type="Proteomes" id="UP001519292">
    <property type="component" value="Unassembled WGS sequence"/>
</dbReference>
<gene>
    <name evidence="1" type="ORF">J2Z60_001127</name>
</gene>
<accession>A0ABS4ME40</accession>